<gene>
    <name evidence="20" type="ORF">Ocin01_04755</name>
</gene>
<evidence type="ECO:0000256" key="3">
    <source>
        <dbReference type="ARBA" id="ARBA00004514"/>
    </source>
</evidence>
<dbReference type="PROSITE" id="PS50011">
    <property type="entry name" value="PROTEIN_KINASE_DOM"/>
    <property type="match status" value="1"/>
</dbReference>
<protein>
    <recommendedName>
        <fullName evidence="5">non-specific serine/threonine protein kinase</fullName>
        <ecNumber evidence="5">2.7.11.1</ecNumber>
    </recommendedName>
</protein>
<keyword evidence="21" id="KW-1185">Reference proteome</keyword>
<evidence type="ECO:0000256" key="4">
    <source>
        <dbReference type="ARBA" id="ARBA00004572"/>
    </source>
</evidence>
<dbReference type="InterPro" id="IPR000719">
    <property type="entry name" value="Prot_kinase_dom"/>
</dbReference>
<evidence type="ECO:0000313" key="20">
    <source>
        <dbReference type="EMBL" id="ODN01927.1"/>
    </source>
</evidence>
<dbReference type="PANTHER" id="PTHR22972:SF7">
    <property type="entry name" value="SERINE_THREONINE-PROTEIN KINASE PINK1, MITOCHONDRIAL"/>
    <property type="match status" value="1"/>
</dbReference>
<keyword evidence="8" id="KW-0479">Metal-binding</keyword>
<dbReference type="OrthoDB" id="1405469at2759"/>
<evidence type="ECO:0000256" key="11">
    <source>
        <dbReference type="ARBA" id="ARBA00022787"/>
    </source>
</evidence>
<dbReference type="Pfam" id="PF00069">
    <property type="entry name" value="Pkinase"/>
    <property type="match status" value="1"/>
</dbReference>
<keyword evidence="11" id="KW-1000">Mitochondrion outer membrane</keyword>
<evidence type="ECO:0000256" key="7">
    <source>
        <dbReference type="ARBA" id="ARBA00022679"/>
    </source>
</evidence>
<keyword evidence="14" id="KW-0460">Magnesium</keyword>
<dbReference type="SUPFAM" id="SSF56112">
    <property type="entry name" value="Protein kinase-like (PK-like)"/>
    <property type="match status" value="1"/>
</dbReference>
<keyword evidence="15" id="KW-0809">Transit peptide</keyword>
<keyword evidence="16" id="KW-0496">Mitochondrion</keyword>
<keyword evidence="9" id="KW-0547">Nucleotide-binding</keyword>
<evidence type="ECO:0000256" key="17">
    <source>
        <dbReference type="ARBA" id="ARBA00047899"/>
    </source>
</evidence>
<dbReference type="GO" id="GO:0000422">
    <property type="term" value="P:autophagy of mitochondrion"/>
    <property type="evidence" value="ECO:0007669"/>
    <property type="project" value="TreeGrafter"/>
</dbReference>
<dbReference type="PROSITE" id="PS00108">
    <property type="entry name" value="PROTEIN_KINASE_ST"/>
    <property type="match status" value="1"/>
</dbReference>
<comment type="cofactor">
    <cofactor evidence="1">
        <name>Mg(2+)</name>
        <dbReference type="ChEBI" id="CHEBI:18420"/>
    </cofactor>
</comment>
<evidence type="ECO:0000256" key="10">
    <source>
        <dbReference type="ARBA" id="ARBA00022777"/>
    </source>
</evidence>
<dbReference type="GO" id="GO:0046872">
    <property type="term" value="F:metal ion binding"/>
    <property type="evidence" value="ECO:0007669"/>
    <property type="project" value="UniProtKB-KW"/>
</dbReference>
<dbReference type="PANTHER" id="PTHR22972">
    <property type="entry name" value="SERINE/THREONINE PROTEIN KINASE"/>
    <property type="match status" value="1"/>
</dbReference>
<dbReference type="GO" id="GO:0004674">
    <property type="term" value="F:protein serine/threonine kinase activity"/>
    <property type="evidence" value="ECO:0007669"/>
    <property type="project" value="UniProtKB-KW"/>
</dbReference>
<sequence length="602" mass="67487">MLKLLSAAKQPGRRTRKEMSFLRRLICQGRALLKEYQLFGYHRVINNNGQKDWRFLKIELNPRGKAISGGSAKRNAPSPSLSMPELTSSIARGNGTAIRPNSPASTLQWVGQEVRKIFVNNILSRVTTNEQIAKQTAQRLMYGDSRPFFALVGVSLAAGTGGMLTQESEFDNLCWEIRESMIKKQKARVSEIIVPEGTVSVKDLKFGNLIQQGCNAAVYSAEWANNPSENANSEPLAVKMLFNYDIESNASTIFRAMVREIVPARHVSLNNINDLDRGIFDTVKRCPPHDNIIEITHAFVDQIPTLPGGIEKYPSALPRRLNPVDGLGRNMSLFLVMKRYECNLSEFLNSRREQLNFRARLLIFTQLLDAVAHLERNGIAHRDLKTDNVLVDLSEGEESPRIVLTDFGCCLADRSNVLKLAFRSYDTERGGNAALMAPEVSTAVPGTWKSISYEKSDVWSVGAMAYEIFGDANPFYKNQSLGKPLDSRNYTEGDLQPITGDVSVTVRNVVSALLKRNATERLSGQEAAFICHLHLWAPTNWLTRTKSPDDDEIMQWLVTLTTKALCNGSTELQYRLIQNFLRRAKFREIKSAAEWIANSNDV</sequence>
<evidence type="ECO:0000256" key="12">
    <source>
        <dbReference type="ARBA" id="ARBA00022792"/>
    </source>
</evidence>
<dbReference type="InterPro" id="IPR051511">
    <property type="entry name" value="MitoQC_Scaffold_Kinases"/>
</dbReference>
<feature type="domain" description="Protein kinase" evidence="19">
    <location>
        <begin position="204"/>
        <end position="535"/>
    </location>
</feature>
<evidence type="ECO:0000256" key="18">
    <source>
        <dbReference type="ARBA" id="ARBA00048679"/>
    </source>
</evidence>
<comment type="subcellular location">
    <subcellularLocation>
        <location evidence="3">Cytoplasm</location>
        <location evidence="3">Cytosol</location>
    </subcellularLocation>
    <subcellularLocation>
        <location evidence="2">Mitochondrion inner membrane</location>
        <topology evidence="2">Single-pass membrane protein</topology>
    </subcellularLocation>
    <subcellularLocation>
        <location evidence="4">Mitochondrion outer membrane</location>
        <topology evidence="4">Single-pass membrane protein</topology>
    </subcellularLocation>
</comment>
<dbReference type="EC" id="2.7.11.1" evidence="5"/>
<evidence type="ECO:0000313" key="21">
    <source>
        <dbReference type="Proteomes" id="UP000094527"/>
    </source>
</evidence>
<keyword evidence="6" id="KW-0723">Serine/threonine-protein kinase</keyword>
<dbReference type="InterPro" id="IPR008271">
    <property type="entry name" value="Ser/Thr_kinase_AS"/>
</dbReference>
<keyword evidence="7" id="KW-0808">Transferase</keyword>
<dbReference type="GO" id="GO:0005743">
    <property type="term" value="C:mitochondrial inner membrane"/>
    <property type="evidence" value="ECO:0007669"/>
    <property type="project" value="UniProtKB-SubCell"/>
</dbReference>
<evidence type="ECO:0000256" key="6">
    <source>
        <dbReference type="ARBA" id="ARBA00022527"/>
    </source>
</evidence>
<keyword evidence="12" id="KW-0999">Mitochondrion inner membrane</keyword>
<evidence type="ECO:0000259" key="19">
    <source>
        <dbReference type="PROSITE" id="PS50011"/>
    </source>
</evidence>
<proteinExistence type="predicted"/>
<evidence type="ECO:0000256" key="14">
    <source>
        <dbReference type="ARBA" id="ARBA00022842"/>
    </source>
</evidence>
<dbReference type="GO" id="GO:0005741">
    <property type="term" value="C:mitochondrial outer membrane"/>
    <property type="evidence" value="ECO:0007669"/>
    <property type="project" value="UniProtKB-SubCell"/>
</dbReference>
<dbReference type="GO" id="GO:0042981">
    <property type="term" value="P:regulation of apoptotic process"/>
    <property type="evidence" value="ECO:0007669"/>
    <property type="project" value="TreeGrafter"/>
</dbReference>
<evidence type="ECO:0000256" key="8">
    <source>
        <dbReference type="ARBA" id="ARBA00022723"/>
    </source>
</evidence>
<dbReference type="AlphaFoldDB" id="A0A1D2N9L7"/>
<accession>A0A1D2N9L7</accession>
<comment type="catalytic activity">
    <reaction evidence="18">
        <text>L-seryl-[protein] + ATP = O-phospho-L-seryl-[protein] + ADP + H(+)</text>
        <dbReference type="Rhea" id="RHEA:17989"/>
        <dbReference type="Rhea" id="RHEA-COMP:9863"/>
        <dbReference type="Rhea" id="RHEA-COMP:11604"/>
        <dbReference type="ChEBI" id="CHEBI:15378"/>
        <dbReference type="ChEBI" id="CHEBI:29999"/>
        <dbReference type="ChEBI" id="CHEBI:30616"/>
        <dbReference type="ChEBI" id="CHEBI:83421"/>
        <dbReference type="ChEBI" id="CHEBI:456216"/>
        <dbReference type="EC" id="2.7.11.1"/>
    </reaction>
</comment>
<evidence type="ECO:0000256" key="9">
    <source>
        <dbReference type="ARBA" id="ARBA00022741"/>
    </source>
</evidence>
<evidence type="ECO:0000256" key="2">
    <source>
        <dbReference type="ARBA" id="ARBA00004434"/>
    </source>
</evidence>
<dbReference type="GO" id="GO:0005524">
    <property type="term" value="F:ATP binding"/>
    <property type="evidence" value="ECO:0007669"/>
    <property type="project" value="UniProtKB-KW"/>
</dbReference>
<comment type="catalytic activity">
    <reaction evidence="17">
        <text>L-threonyl-[protein] + ATP = O-phospho-L-threonyl-[protein] + ADP + H(+)</text>
        <dbReference type="Rhea" id="RHEA:46608"/>
        <dbReference type="Rhea" id="RHEA-COMP:11060"/>
        <dbReference type="Rhea" id="RHEA-COMP:11605"/>
        <dbReference type="ChEBI" id="CHEBI:15378"/>
        <dbReference type="ChEBI" id="CHEBI:30013"/>
        <dbReference type="ChEBI" id="CHEBI:30616"/>
        <dbReference type="ChEBI" id="CHEBI:61977"/>
        <dbReference type="ChEBI" id="CHEBI:456216"/>
        <dbReference type="EC" id="2.7.11.1"/>
    </reaction>
</comment>
<evidence type="ECO:0000256" key="1">
    <source>
        <dbReference type="ARBA" id="ARBA00001946"/>
    </source>
</evidence>
<evidence type="ECO:0000256" key="5">
    <source>
        <dbReference type="ARBA" id="ARBA00012513"/>
    </source>
</evidence>
<dbReference type="InterPro" id="IPR011009">
    <property type="entry name" value="Kinase-like_dom_sf"/>
</dbReference>
<dbReference type="SMART" id="SM00220">
    <property type="entry name" value="S_TKc"/>
    <property type="match status" value="1"/>
</dbReference>
<keyword evidence="13" id="KW-0067">ATP-binding</keyword>
<dbReference type="Proteomes" id="UP000094527">
    <property type="component" value="Unassembled WGS sequence"/>
</dbReference>
<organism evidence="20 21">
    <name type="scientific">Orchesella cincta</name>
    <name type="common">Springtail</name>
    <name type="synonym">Podura cincta</name>
    <dbReference type="NCBI Taxonomy" id="48709"/>
    <lineage>
        <taxon>Eukaryota</taxon>
        <taxon>Metazoa</taxon>
        <taxon>Ecdysozoa</taxon>
        <taxon>Arthropoda</taxon>
        <taxon>Hexapoda</taxon>
        <taxon>Collembola</taxon>
        <taxon>Entomobryomorpha</taxon>
        <taxon>Entomobryoidea</taxon>
        <taxon>Orchesellidae</taxon>
        <taxon>Orchesellinae</taxon>
        <taxon>Orchesella</taxon>
    </lineage>
</organism>
<dbReference type="Gene3D" id="1.10.510.10">
    <property type="entry name" value="Transferase(Phosphotransferase) domain 1"/>
    <property type="match status" value="1"/>
</dbReference>
<evidence type="ECO:0000256" key="15">
    <source>
        <dbReference type="ARBA" id="ARBA00022946"/>
    </source>
</evidence>
<name>A0A1D2N9L7_ORCCI</name>
<dbReference type="GO" id="GO:0090141">
    <property type="term" value="P:positive regulation of mitochondrial fission"/>
    <property type="evidence" value="ECO:0007669"/>
    <property type="project" value="TreeGrafter"/>
</dbReference>
<dbReference type="STRING" id="48709.A0A1D2N9L7"/>
<evidence type="ECO:0000256" key="13">
    <source>
        <dbReference type="ARBA" id="ARBA00022840"/>
    </source>
</evidence>
<reference evidence="20 21" key="1">
    <citation type="journal article" date="2016" name="Genome Biol. Evol.">
        <title>Gene Family Evolution Reflects Adaptation to Soil Environmental Stressors in the Genome of the Collembolan Orchesella cincta.</title>
        <authorList>
            <person name="Faddeeva-Vakhrusheva A."/>
            <person name="Derks M.F."/>
            <person name="Anvar S.Y."/>
            <person name="Agamennone V."/>
            <person name="Suring W."/>
            <person name="Smit S."/>
            <person name="van Straalen N.M."/>
            <person name="Roelofs D."/>
        </authorList>
    </citation>
    <scope>NUCLEOTIDE SEQUENCE [LARGE SCALE GENOMIC DNA]</scope>
    <source>
        <tissue evidence="20">Mixed pool</tissue>
    </source>
</reference>
<comment type="caution">
    <text evidence="20">The sequence shown here is derived from an EMBL/GenBank/DDBJ whole genome shotgun (WGS) entry which is preliminary data.</text>
</comment>
<keyword evidence="12" id="KW-0472">Membrane</keyword>
<evidence type="ECO:0000256" key="16">
    <source>
        <dbReference type="ARBA" id="ARBA00023128"/>
    </source>
</evidence>
<dbReference type="GO" id="GO:0005829">
    <property type="term" value="C:cytosol"/>
    <property type="evidence" value="ECO:0007669"/>
    <property type="project" value="UniProtKB-SubCell"/>
</dbReference>
<keyword evidence="10 20" id="KW-0418">Kinase</keyword>
<dbReference type="OMA" id="FGQHARK"/>
<dbReference type="EMBL" id="LJIJ01000133">
    <property type="protein sequence ID" value="ODN01927.1"/>
    <property type="molecule type" value="Genomic_DNA"/>
</dbReference>